<accession>A0AA38FM21</accession>
<evidence type="ECO:0000313" key="4">
    <source>
        <dbReference type="Proteomes" id="UP000824469"/>
    </source>
</evidence>
<dbReference type="GO" id="GO:0016125">
    <property type="term" value="P:sterol metabolic process"/>
    <property type="evidence" value="ECO:0007669"/>
    <property type="project" value="TreeGrafter"/>
</dbReference>
<dbReference type="PANTHER" id="PTHR24286">
    <property type="entry name" value="CYTOCHROME P450 26"/>
    <property type="match status" value="1"/>
</dbReference>
<dbReference type="GO" id="GO:0016132">
    <property type="term" value="P:brassinosteroid biosynthetic process"/>
    <property type="evidence" value="ECO:0007669"/>
    <property type="project" value="TreeGrafter"/>
</dbReference>
<dbReference type="PANTHER" id="PTHR24286:SF232">
    <property type="entry name" value="CYTOCHROME P450 SUPERFAMILY PROTEIN"/>
    <property type="match status" value="1"/>
</dbReference>
<keyword evidence="4" id="KW-1185">Reference proteome</keyword>
<dbReference type="Proteomes" id="UP000824469">
    <property type="component" value="Unassembled WGS sequence"/>
</dbReference>
<dbReference type="AlphaFoldDB" id="A0AA38FM21"/>
<comment type="caution">
    <text evidence="3">The sequence shown here is derived from an EMBL/GenBank/DDBJ whole genome shotgun (WGS) entry which is preliminary data.</text>
</comment>
<evidence type="ECO:0008006" key="5">
    <source>
        <dbReference type="Google" id="ProtNLM"/>
    </source>
</evidence>
<keyword evidence="2" id="KW-0408">Iron</keyword>
<gene>
    <name evidence="3" type="ORF">KI387_011061</name>
</gene>
<organism evidence="3 4">
    <name type="scientific">Taxus chinensis</name>
    <name type="common">Chinese yew</name>
    <name type="synonym">Taxus wallichiana var. chinensis</name>
    <dbReference type="NCBI Taxonomy" id="29808"/>
    <lineage>
        <taxon>Eukaryota</taxon>
        <taxon>Viridiplantae</taxon>
        <taxon>Streptophyta</taxon>
        <taxon>Embryophyta</taxon>
        <taxon>Tracheophyta</taxon>
        <taxon>Spermatophyta</taxon>
        <taxon>Pinopsida</taxon>
        <taxon>Pinidae</taxon>
        <taxon>Conifers II</taxon>
        <taxon>Cupressales</taxon>
        <taxon>Taxaceae</taxon>
        <taxon>Taxus</taxon>
    </lineage>
</organism>
<dbReference type="SUPFAM" id="SSF48264">
    <property type="entry name" value="Cytochrome P450"/>
    <property type="match status" value="1"/>
</dbReference>
<dbReference type="GO" id="GO:0020037">
    <property type="term" value="F:heme binding"/>
    <property type="evidence" value="ECO:0007669"/>
    <property type="project" value="InterPro"/>
</dbReference>
<dbReference type="EMBL" id="JAHRHJ020000008">
    <property type="protein sequence ID" value="KAH9306657.1"/>
    <property type="molecule type" value="Genomic_DNA"/>
</dbReference>
<dbReference type="GO" id="GO:0005506">
    <property type="term" value="F:iron ion binding"/>
    <property type="evidence" value="ECO:0007669"/>
    <property type="project" value="InterPro"/>
</dbReference>
<dbReference type="GO" id="GO:0016705">
    <property type="term" value="F:oxidoreductase activity, acting on paired donors, with incorporation or reduction of molecular oxygen"/>
    <property type="evidence" value="ECO:0007669"/>
    <property type="project" value="InterPro"/>
</dbReference>
<dbReference type="GO" id="GO:0004497">
    <property type="term" value="F:monooxygenase activity"/>
    <property type="evidence" value="ECO:0007669"/>
    <property type="project" value="InterPro"/>
</dbReference>
<keyword evidence="1" id="KW-0479">Metal-binding</keyword>
<sequence length="128" mass="15127">MSLNYEIYGMQARGILLKRIHKCIKERREHPEVLRNDLLTKLVREGTFSDEIIADTIIFFVFAGVETSAMAMTFAVKYLTENPRALEELREYFIVELQCWRKSRELWNGGFMRQDRLKQGGNSVYSHY</sequence>
<reference evidence="3 4" key="1">
    <citation type="journal article" date="2021" name="Nat. Plants">
        <title>The Taxus genome provides insights into paclitaxel biosynthesis.</title>
        <authorList>
            <person name="Xiong X."/>
            <person name="Gou J."/>
            <person name="Liao Q."/>
            <person name="Li Y."/>
            <person name="Zhou Q."/>
            <person name="Bi G."/>
            <person name="Li C."/>
            <person name="Du R."/>
            <person name="Wang X."/>
            <person name="Sun T."/>
            <person name="Guo L."/>
            <person name="Liang H."/>
            <person name="Lu P."/>
            <person name="Wu Y."/>
            <person name="Zhang Z."/>
            <person name="Ro D.K."/>
            <person name="Shang Y."/>
            <person name="Huang S."/>
            <person name="Yan J."/>
        </authorList>
    </citation>
    <scope>NUCLEOTIDE SEQUENCE [LARGE SCALE GENOMIC DNA]</scope>
    <source>
        <strain evidence="3">Ta-2019</strain>
    </source>
</reference>
<evidence type="ECO:0000256" key="1">
    <source>
        <dbReference type="ARBA" id="ARBA00022723"/>
    </source>
</evidence>
<dbReference type="GO" id="GO:0010268">
    <property type="term" value="P:brassinosteroid homeostasis"/>
    <property type="evidence" value="ECO:0007669"/>
    <property type="project" value="TreeGrafter"/>
</dbReference>
<name>A0AA38FM21_TAXCH</name>
<dbReference type="InterPro" id="IPR001128">
    <property type="entry name" value="Cyt_P450"/>
</dbReference>
<proteinExistence type="predicted"/>
<evidence type="ECO:0000256" key="2">
    <source>
        <dbReference type="ARBA" id="ARBA00023004"/>
    </source>
</evidence>
<dbReference type="InterPro" id="IPR036396">
    <property type="entry name" value="Cyt_P450_sf"/>
</dbReference>
<evidence type="ECO:0000313" key="3">
    <source>
        <dbReference type="EMBL" id="KAH9306657.1"/>
    </source>
</evidence>
<dbReference type="Pfam" id="PF00067">
    <property type="entry name" value="p450"/>
    <property type="match status" value="1"/>
</dbReference>
<dbReference type="Gene3D" id="1.10.630.10">
    <property type="entry name" value="Cytochrome P450"/>
    <property type="match status" value="1"/>
</dbReference>
<protein>
    <recommendedName>
        <fullName evidence="5">Cytochrome P450</fullName>
    </recommendedName>
</protein>